<dbReference type="SUPFAM" id="SSF49299">
    <property type="entry name" value="PKD domain"/>
    <property type="match status" value="1"/>
</dbReference>
<dbReference type="InterPro" id="IPR022409">
    <property type="entry name" value="PKD/Chitinase_dom"/>
</dbReference>
<keyword evidence="4" id="KW-1185">Reference proteome</keyword>
<evidence type="ECO:0000313" key="3">
    <source>
        <dbReference type="EMBL" id="PRY88393.1"/>
    </source>
</evidence>
<accession>A0A2T0WNW4</accession>
<dbReference type="Gene3D" id="2.60.40.10">
    <property type="entry name" value="Immunoglobulins"/>
    <property type="match status" value="1"/>
</dbReference>
<comment type="caution">
    <text evidence="3">The sequence shown here is derived from an EMBL/GenBank/DDBJ whole genome shotgun (WGS) entry which is preliminary data.</text>
</comment>
<name>A0A2T0WNW4_9BACT</name>
<dbReference type="InterPro" id="IPR035986">
    <property type="entry name" value="PKD_dom_sf"/>
</dbReference>
<dbReference type="CDD" id="cd00146">
    <property type="entry name" value="PKD"/>
    <property type="match status" value="1"/>
</dbReference>
<protein>
    <submittedName>
        <fullName evidence="3">Gliding motility-associated-like protein</fullName>
    </submittedName>
</protein>
<dbReference type="GO" id="GO:0005975">
    <property type="term" value="P:carbohydrate metabolic process"/>
    <property type="evidence" value="ECO:0007669"/>
    <property type="project" value="UniProtKB-ARBA"/>
</dbReference>
<reference evidence="3 4" key="1">
    <citation type="submission" date="2018-03" db="EMBL/GenBank/DDBJ databases">
        <title>Genomic Encyclopedia of Archaeal and Bacterial Type Strains, Phase II (KMG-II): from individual species to whole genera.</title>
        <authorList>
            <person name="Goeker M."/>
        </authorList>
    </citation>
    <scope>NUCLEOTIDE SEQUENCE [LARGE SCALE GENOMIC DNA]</scope>
    <source>
        <strain evidence="3 4">DSM 27929</strain>
    </source>
</reference>
<dbReference type="GO" id="GO:0004553">
    <property type="term" value="F:hydrolase activity, hydrolyzing O-glycosyl compounds"/>
    <property type="evidence" value="ECO:0007669"/>
    <property type="project" value="UniProtKB-ARBA"/>
</dbReference>
<evidence type="ECO:0000313" key="4">
    <source>
        <dbReference type="Proteomes" id="UP000238157"/>
    </source>
</evidence>
<dbReference type="NCBIfam" id="TIGR04131">
    <property type="entry name" value="Bac_Flav_CTERM"/>
    <property type="match status" value="1"/>
</dbReference>
<dbReference type="InterPro" id="IPR013320">
    <property type="entry name" value="ConA-like_dom_sf"/>
</dbReference>
<dbReference type="Pfam" id="PF18911">
    <property type="entry name" value="PKD_4"/>
    <property type="match status" value="1"/>
</dbReference>
<keyword evidence="1" id="KW-0812">Transmembrane</keyword>
<feature type="transmembrane region" description="Helical" evidence="1">
    <location>
        <begin position="20"/>
        <end position="45"/>
    </location>
</feature>
<dbReference type="SUPFAM" id="SSF49899">
    <property type="entry name" value="Concanavalin A-like lectins/glucanases"/>
    <property type="match status" value="1"/>
</dbReference>
<dbReference type="Pfam" id="PF13585">
    <property type="entry name" value="CHU_C"/>
    <property type="match status" value="1"/>
</dbReference>
<dbReference type="InterPro" id="IPR013783">
    <property type="entry name" value="Ig-like_fold"/>
</dbReference>
<proteinExistence type="predicted"/>
<dbReference type="EMBL" id="PVTR01000004">
    <property type="protein sequence ID" value="PRY88393.1"/>
    <property type="molecule type" value="Genomic_DNA"/>
</dbReference>
<dbReference type="PROSITE" id="PS50093">
    <property type="entry name" value="PKD"/>
    <property type="match status" value="1"/>
</dbReference>
<sequence>MVTCNLIYRYFKVLRDIPSLYLRSLFQGFGSALFLMCILMVLGSIDVQGQQRVPRVGFPYCQTFVGTENNLPRFEDLKSGGDFLLTGVSASLTQTDTVQTNGYFYIDIPFFPRNGIQVSFDYFIYGGVKGPTPLLPNGSLGADGLTFFMFDGRYGDLPPPNTFNIGATGGALGYASRLKTVGGVTSVIPGVSGGYIGLGIDVWGNYLSLEDNFDTVDGDGNTVFNRKQTGIPYFDNPHGLPSLAPFPQTVAIRGPEDTQYDIPAPVGNYYVDVFNRDNRLLNNDRTDDCFSADYRRVYLSLEPIGTGGYTLTVEMLFGNQIVTILSQPYNFEPPPVIKLGFSAATGSEVNHHEIRNLAVGIFEPDPLTIPIAEDTEIRACEGDEVEFELPLDRILSPNSFIQCIELFLTRPDPVNAQDGTALHLNCAENQNICNVCLNIDYTEGLVVPNFGTFYVEDIADDVDLENLGDEKVTIRFVPFELSPTRLNSGSIFYTVTDNFGITSNAAEFKVIINPIPEFVTDPVVEDPTCDGQSDGRITAQVQNLVEGFEHEWFFEDFQGNRVERGPQEVTAMVDGTATFTINGISTGDYFLVVRNPQSNPGEDDFCEDELKAIAVTNELGTPVEVDQDRFEICEGDEVRVIATLGGNTTVSPGITPVFLWYNTSDTSNDPIVTSIDTPVTIDGAVYTATTDGALMIQGLSSAGTGPLEYDFYVQVRESRAGDADLCEIGGELDVAFSVGVYPEITFNVLSEQEDWCLDNSGSINLVANRGNESVSSYTLLDRDLAELRPAQGSGEFNNLPKGEYTVKVEVIEPFCEDYFDFEIDGPEEELSITVNADDPTCELDNGSITWEVSGGNGGYEMVSIEGYPNGITPTVTQTGQFGEFFTIENLISTDSPYTLRLTVKDSEGCTIPGDGEIAPQVLPFYELEDQVICIDGGTSITPDATLSGSPNPGTVFRWFTDSGATEEIFPGVNATIGAEFEINSNTGELKVKEFENDGTYTFYMKPEVLNGCDMPVVDVTITVNPLPAPVFEEIEPTCFGLSDGKLRLVSGGQAEYSYELVGSSVTFDGTDFDGIPAGDYIIRVTNTVTQCTIDFPGLMEQPDLLTIQQVSLQDPTCGFDNGVIAYSFAGGTSDYEVFLNGQLVTTHTETEMSATQQITDLAGGSYTLRIEDANGCFAEFTFDMSPLDFPQFAVTDAVICELDPTSANRDFLTATVSPVVVNLSNAVPSYAWYYLDGAGNEVQIQNGSTVFGANATIDGSANLSLQGLAANADPYIVYLRVTGDFVCDNSLIPSEILVNPLPSPVFVVEDATCFGESDGRLVLDSDGSDDYTYELLSSGIAFDGTSFDGLSAGNYTIRVTNIVTNCFDDFVLTVGQPDQLQLLEVELVDPTCEIDNGILRYRFIGGTGDYTVFLDGAEIGVFEASQLDQVLEITDLAGGTYTLSIVDLNGCDDEFEFTLNPRELPEFAVTDAVICELDPLDPERAFLTATVSPVTVTLSNAVPVYNWYYLDGAGNEVQIQDGDLVFGAAASINAAGELSLQGLEANLEPYMVYLQVTGDNVCDNSLIPSEILVNPLPAPVFTVEDASCFEGSDGSLILESGGSDDYTYEILSSTVAFDGTAFVRLPAGVYTIRATNSITNCFDEFEYEINQPEELLLLEIDSEDPTCGQPNGEISFRVTGGTPDYSISINGEDLGSFEHNISGTGRIFVRGLEPGTYTVSVIDDNECVAEQVDWITLTNNDGEEVTAIPDEIIICEGGVAVLEPEITVGGGLTPTLTWYFDANLTEPIAAGTDAEGVDYSFAADGSMQVSGLAEGNYEYFVRIGGDGICVTSTFGTVEVLAPLLADVEVVDIICFGEENGVIRVTDLSGGTGDYDFSLDGTNWQEENEFTDLAPGTYTVSIRDNSQLEGCILEIPGVEIASPPGPIELIDFERFAESCEDANGEIFNIQISGGWGAYQHEWRKDDPLTGPSLTGSLTEIRDLEAGIYYLIVTDEKGCEAIFDFEILVAPDPQYIVLPPIDECEGNDVLLAPLHVAVNPNTPSARTNVSWYKGANQTGLIEEGVDPNDAGVSYTIDDSDYLNPKLTISGLAPGTYTYYFFVECTGDEMPISVSIDPTPDVVFETSDETCFGDNDGKIRILSGHQSGHQYTIGNTSYTAEELESQNFEGGVYDIEVLSTNGCFQIAQVEIEAATALTLDLVDFKNAACGVDDGFIEVRVGGGRAPYELLLTETNSGNTSTLTGNGPEFKFDNLSQGNYTVQVIDDSGCDTVLANPIEVEDGPSEILLDDEYFICEDEEIELSPGVNPANANARFNWYLNSVSPANAISDGQTINGATVSINNDGSRFGVAGLTLSDSPVRLFVTVEGPGICEGDVVETRIVVLGTPEVTASKQDEVCFGDLGQIFLSPAAGSGQLEYSVNGGNFQTYNNNVIEDLTPGDYQITARNQGGCAVDLPLISIEGPTEALRIEDFGNVGASCEEDNGVIFGEVFGGDLPYILQIRSGGQQINKPIDWDNGRFTVSELALGTYEITIIDSRGCEIVAGTTEVTDEPTPIAVDNVTICEGEVAELRPYIPGVPSSPGFRWFMDASKSTAIPVGTSQADGKTFELSNNGVLRISGLRADEAPYNYFVELALSGSCELELAEAIVDVNPLPQLRTFNPSLVCDPNETVNLTNFIDNFNPNVYDYEVVSPSGSIMRLDELATVSSSGTYIVRASFKNSSCFTNQERIIVRIANEELSSFFNYELDLGGGTIAVNEDIGIDEEVSFKDDTSGEPIAWEWDFGDGNTSTEQNPTHVYTEKGAYTITLTTYSAIGCISVYQRVIDVFDDYLIIFPNAFTPKREDGKNVLFYPKYRGLAELKVYIFNTWGDLIYESENFEQGGWDGMLNGEEVPNGNYVYKAEFMSRGGDRGTRTGVFILIK</sequence>
<dbReference type="SMART" id="SM00089">
    <property type="entry name" value="PKD"/>
    <property type="match status" value="1"/>
</dbReference>
<keyword evidence="1" id="KW-0472">Membrane</keyword>
<keyword evidence="1" id="KW-1133">Transmembrane helix</keyword>
<dbReference type="InterPro" id="IPR025667">
    <property type="entry name" value="SprB_repeat"/>
</dbReference>
<dbReference type="InterPro" id="IPR026341">
    <property type="entry name" value="T9SS_type_B"/>
</dbReference>
<organism evidence="3 4">
    <name type="scientific">Mongoliibacter ruber</name>
    <dbReference type="NCBI Taxonomy" id="1750599"/>
    <lineage>
        <taxon>Bacteria</taxon>
        <taxon>Pseudomonadati</taxon>
        <taxon>Bacteroidota</taxon>
        <taxon>Cytophagia</taxon>
        <taxon>Cytophagales</taxon>
        <taxon>Cyclobacteriaceae</taxon>
        <taxon>Mongoliibacter</taxon>
    </lineage>
</organism>
<dbReference type="Pfam" id="PF13573">
    <property type="entry name" value="SprB"/>
    <property type="match status" value="2"/>
</dbReference>
<dbReference type="InterPro" id="IPR000601">
    <property type="entry name" value="PKD_dom"/>
</dbReference>
<gene>
    <name evidence="3" type="ORF">CLW00_10444</name>
</gene>
<evidence type="ECO:0000256" key="1">
    <source>
        <dbReference type="SAM" id="Phobius"/>
    </source>
</evidence>
<dbReference type="Gene3D" id="2.60.120.200">
    <property type="match status" value="1"/>
</dbReference>
<feature type="domain" description="PKD" evidence="2">
    <location>
        <begin position="2745"/>
        <end position="2811"/>
    </location>
</feature>
<evidence type="ECO:0000259" key="2">
    <source>
        <dbReference type="PROSITE" id="PS50093"/>
    </source>
</evidence>
<dbReference type="Proteomes" id="UP000238157">
    <property type="component" value="Unassembled WGS sequence"/>
</dbReference>